<dbReference type="AlphaFoldDB" id="A0A399MEP6"/>
<name>A0A399MEP6_9PSED</name>
<gene>
    <name evidence="1" type="ORF">D0894_01310</name>
</gene>
<comment type="caution">
    <text evidence="1">The sequence shown here is derived from an EMBL/GenBank/DDBJ whole genome shotgun (WGS) entry which is preliminary data.</text>
</comment>
<organism evidence="1 2">
    <name type="scientific">Pseudomonas monteilii</name>
    <dbReference type="NCBI Taxonomy" id="76759"/>
    <lineage>
        <taxon>Bacteria</taxon>
        <taxon>Pseudomonadati</taxon>
        <taxon>Pseudomonadota</taxon>
        <taxon>Gammaproteobacteria</taxon>
        <taxon>Pseudomonadales</taxon>
        <taxon>Pseudomonadaceae</taxon>
        <taxon>Pseudomonas</taxon>
    </lineage>
</organism>
<accession>A0A399MEP6</accession>
<evidence type="ECO:0000313" key="1">
    <source>
        <dbReference type="EMBL" id="RII80241.1"/>
    </source>
</evidence>
<protein>
    <submittedName>
        <fullName evidence="1">Uncharacterized protein</fullName>
    </submittedName>
</protein>
<dbReference type="RefSeq" id="WP_119368521.1">
    <property type="nucleotide sequence ID" value="NZ_QWLL01000005.1"/>
</dbReference>
<dbReference type="Proteomes" id="UP000265875">
    <property type="component" value="Unassembled WGS sequence"/>
</dbReference>
<reference evidence="1 2" key="1">
    <citation type="submission" date="2018-08" db="EMBL/GenBank/DDBJ databases">
        <title>Draft genome sequence of the cyanotroph, Pseudomonas monteilii BCN3.</title>
        <authorList>
            <person name="Jones L.B."/>
            <person name="Kunz D.A."/>
        </authorList>
    </citation>
    <scope>NUCLEOTIDE SEQUENCE [LARGE SCALE GENOMIC DNA]</scope>
    <source>
        <strain evidence="1 2">BCN3</strain>
    </source>
</reference>
<evidence type="ECO:0000313" key="2">
    <source>
        <dbReference type="Proteomes" id="UP000265875"/>
    </source>
</evidence>
<dbReference type="EMBL" id="QWLL01000005">
    <property type="protein sequence ID" value="RII80241.1"/>
    <property type="molecule type" value="Genomic_DNA"/>
</dbReference>
<proteinExistence type="predicted"/>
<sequence>MSDIQWDEDELQRKLAGFFCEFFGMEDLSEMPMHEVRARAELAGTFIGRALAVIQHKGPVGSDIAMTIRSKEQIWKTALVGSVGQLCTPGGELREKWNRRDGIE</sequence>